<dbReference type="AlphaFoldDB" id="A0A1M5ULW1"/>
<dbReference type="STRING" id="1195760.SAMN05444281_1343"/>
<organism evidence="2 3">
    <name type="scientific">Wenyingzhuangia marina</name>
    <dbReference type="NCBI Taxonomy" id="1195760"/>
    <lineage>
        <taxon>Bacteria</taxon>
        <taxon>Pseudomonadati</taxon>
        <taxon>Bacteroidota</taxon>
        <taxon>Flavobacteriia</taxon>
        <taxon>Flavobacteriales</taxon>
        <taxon>Flavobacteriaceae</taxon>
        <taxon>Wenyingzhuangia</taxon>
    </lineage>
</organism>
<dbReference type="SUPFAM" id="SSF101874">
    <property type="entry name" value="YceI-like"/>
    <property type="match status" value="1"/>
</dbReference>
<evidence type="ECO:0000313" key="3">
    <source>
        <dbReference type="Proteomes" id="UP000184109"/>
    </source>
</evidence>
<reference evidence="3" key="1">
    <citation type="submission" date="2016-11" db="EMBL/GenBank/DDBJ databases">
        <authorList>
            <person name="Varghese N."/>
            <person name="Submissions S."/>
        </authorList>
    </citation>
    <scope>NUCLEOTIDE SEQUENCE [LARGE SCALE GENOMIC DNA]</scope>
    <source>
        <strain evidence="3">DSM 100572</strain>
    </source>
</reference>
<dbReference type="Pfam" id="PF04264">
    <property type="entry name" value="YceI"/>
    <property type="match status" value="1"/>
</dbReference>
<dbReference type="InterPro" id="IPR036761">
    <property type="entry name" value="TTHA0802/YceI-like_sf"/>
</dbReference>
<accession>A0A1M5ULW1</accession>
<evidence type="ECO:0000313" key="2">
    <source>
        <dbReference type="EMBL" id="SHH63920.1"/>
    </source>
</evidence>
<dbReference type="Proteomes" id="UP000184109">
    <property type="component" value="Unassembled WGS sequence"/>
</dbReference>
<dbReference type="OrthoDB" id="9794147at2"/>
<dbReference type="PANTHER" id="PTHR34406:SF1">
    <property type="entry name" value="PROTEIN YCEI"/>
    <property type="match status" value="1"/>
</dbReference>
<proteinExistence type="predicted"/>
<feature type="domain" description="Lipid/polyisoprenoid-binding YceI-like" evidence="1">
    <location>
        <begin position="24"/>
        <end position="189"/>
    </location>
</feature>
<dbReference type="SMART" id="SM00867">
    <property type="entry name" value="YceI"/>
    <property type="match status" value="1"/>
</dbReference>
<sequence length="190" mass="21395">MYKKSKILVMSLLVGLCIGVYGQEYKIHKEESSIKVLGTSTVHDWHEDVEKFSSKLTINNTEAFSVTALELKIVAESLESGKSLMNKLTYEALKTKKHPNILFTLVSQEKISKVKDGEYDALLKGNLTIAGVKKEITIKLKLIQNETEIILKGNKTIKMTDYEMKPPTAMFGTIKTGDEVTIEFKTTYKL</sequence>
<evidence type="ECO:0000259" key="1">
    <source>
        <dbReference type="SMART" id="SM00867"/>
    </source>
</evidence>
<dbReference type="RefSeq" id="WP_073119605.1">
    <property type="nucleotide sequence ID" value="NZ_FQXQ01000002.1"/>
</dbReference>
<dbReference type="Gene3D" id="2.40.128.110">
    <property type="entry name" value="Lipid/polyisoprenoid-binding, YceI-like"/>
    <property type="match status" value="1"/>
</dbReference>
<name>A0A1M5ULW1_9FLAO</name>
<protein>
    <submittedName>
        <fullName evidence="2">Polyisoprenoid-binding protein YceI</fullName>
    </submittedName>
</protein>
<gene>
    <name evidence="2" type="ORF">SAMN05444281_1343</name>
</gene>
<dbReference type="PANTHER" id="PTHR34406">
    <property type="entry name" value="PROTEIN YCEI"/>
    <property type="match status" value="1"/>
</dbReference>
<dbReference type="InterPro" id="IPR007372">
    <property type="entry name" value="Lipid/polyisoprenoid-bd_YceI"/>
</dbReference>
<dbReference type="EMBL" id="FQXQ01000002">
    <property type="protein sequence ID" value="SHH63920.1"/>
    <property type="molecule type" value="Genomic_DNA"/>
</dbReference>
<keyword evidence="3" id="KW-1185">Reference proteome</keyword>